<evidence type="ECO:0000313" key="1">
    <source>
        <dbReference type="EMBL" id="QJE94788.1"/>
    </source>
</evidence>
<dbReference type="RefSeq" id="WP_169453009.1">
    <property type="nucleotide sequence ID" value="NZ_CP051774.1"/>
</dbReference>
<dbReference type="EMBL" id="CP051774">
    <property type="protein sequence ID" value="QJE94788.1"/>
    <property type="molecule type" value="Genomic_DNA"/>
</dbReference>
<accession>A0A858RDY2</accession>
<gene>
    <name evidence="1" type="ORF">HHL09_03000</name>
</gene>
<organism evidence="1 2">
    <name type="scientific">Luteolibacter luteus</name>
    <dbReference type="NCBI Taxonomy" id="2728835"/>
    <lineage>
        <taxon>Bacteria</taxon>
        <taxon>Pseudomonadati</taxon>
        <taxon>Verrucomicrobiota</taxon>
        <taxon>Verrucomicrobiia</taxon>
        <taxon>Verrucomicrobiales</taxon>
        <taxon>Verrucomicrobiaceae</taxon>
        <taxon>Luteolibacter</taxon>
    </lineage>
</organism>
<name>A0A858RDY2_9BACT</name>
<keyword evidence="2" id="KW-1185">Reference proteome</keyword>
<protein>
    <submittedName>
        <fullName evidence="1">Uncharacterized protein</fullName>
    </submittedName>
</protein>
<dbReference type="AlphaFoldDB" id="A0A858RDY2"/>
<dbReference type="KEGG" id="luo:HHL09_03000"/>
<reference evidence="1 2" key="1">
    <citation type="submission" date="2020-04" db="EMBL/GenBank/DDBJ databases">
        <title>Luteolibacter sp. G-1-1-1 isolated from soil.</title>
        <authorList>
            <person name="Dahal R.H."/>
        </authorList>
    </citation>
    <scope>NUCLEOTIDE SEQUENCE [LARGE SCALE GENOMIC DNA]</scope>
    <source>
        <strain evidence="1 2">G-1-1-1</strain>
    </source>
</reference>
<evidence type="ECO:0000313" key="2">
    <source>
        <dbReference type="Proteomes" id="UP000501812"/>
    </source>
</evidence>
<proteinExistence type="predicted"/>
<sequence length="195" mass="21165">MFPVLLVLGLPSGLSAAPPGKKGGAEPDAFESGMREAMADYKKGDHEAVTTKLRELIKLMEDKGAAKVGEVLPEFLEQWEGESLKRDDMSAVGGGICLSRLYKDSGKRSLTAKVIKDSPLVKMLMVTLANEDLLRASNRKVHRISGEPAVMEGEHKLQMVVDGRIYVEIAGDEETGEKELLGFARKLDLGRLKGG</sequence>
<dbReference type="Proteomes" id="UP000501812">
    <property type="component" value="Chromosome"/>
</dbReference>